<dbReference type="AlphaFoldDB" id="A0A923LNM8"/>
<dbReference type="Proteomes" id="UP000606720">
    <property type="component" value="Unassembled WGS sequence"/>
</dbReference>
<evidence type="ECO:0000313" key="2">
    <source>
        <dbReference type="Proteomes" id="UP000606720"/>
    </source>
</evidence>
<dbReference type="RefSeq" id="WP_186866201.1">
    <property type="nucleotide sequence ID" value="NZ_JACOPH010000001.1"/>
</dbReference>
<accession>A0A923LNM8</accession>
<keyword evidence="2" id="KW-1185">Reference proteome</keyword>
<dbReference type="InterPro" id="IPR001539">
    <property type="entry name" value="Peptidase_U32"/>
</dbReference>
<sequence length="74" mass="8862">MRRLYHKNACGLCHLKQFYDMGVSSVKIVGRNDDINSIITDVRRVKHYICELENQKEYHVEKTLNCTNLYNCYY</sequence>
<evidence type="ECO:0000313" key="1">
    <source>
        <dbReference type="EMBL" id="MBC5713173.1"/>
    </source>
</evidence>
<dbReference type="EMBL" id="JACOPH010000001">
    <property type="protein sequence ID" value="MBC5713173.1"/>
    <property type="molecule type" value="Genomic_DNA"/>
</dbReference>
<reference evidence="1" key="1">
    <citation type="submission" date="2020-08" db="EMBL/GenBank/DDBJ databases">
        <title>Genome public.</title>
        <authorList>
            <person name="Liu C."/>
            <person name="Sun Q."/>
        </authorList>
    </citation>
    <scope>NUCLEOTIDE SEQUENCE</scope>
    <source>
        <strain evidence="1">BX1005</strain>
    </source>
</reference>
<protein>
    <submittedName>
        <fullName evidence="1">U32 family peptidase</fullName>
    </submittedName>
</protein>
<comment type="caution">
    <text evidence="1">The sequence shown here is derived from an EMBL/GenBank/DDBJ whole genome shotgun (WGS) entry which is preliminary data.</text>
</comment>
<gene>
    <name evidence="1" type="ORF">H8S17_02945</name>
</gene>
<proteinExistence type="predicted"/>
<organism evidence="1 2">
    <name type="scientific">Roseburia zhanii</name>
    <dbReference type="NCBI Taxonomy" id="2763064"/>
    <lineage>
        <taxon>Bacteria</taxon>
        <taxon>Bacillati</taxon>
        <taxon>Bacillota</taxon>
        <taxon>Clostridia</taxon>
        <taxon>Lachnospirales</taxon>
        <taxon>Lachnospiraceae</taxon>
        <taxon>Roseburia</taxon>
    </lineage>
</organism>
<name>A0A923LNM8_9FIRM</name>
<dbReference type="Pfam" id="PF01136">
    <property type="entry name" value="Peptidase_U32"/>
    <property type="match status" value="1"/>
</dbReference>